<dbReference type="Proteomes" id="UP000828048">
    <property type="component" value="Chromosome 4"/>
</dbReference>
<accession>A0ACB7Z4X1</accession>
<evidence type="ECO:0000313" key="2">
    <source>
        <dbReference type="Proteomes" id="UP000828048"/>
    </source>
</evidence>
<organism evidence="1 2">
    <name type="scientific">Vaccinium darrowii</name>
    <dbReference type="NCBI Taxonomy" id="229202"/>
    <lineage>
        <taxon>Eukaryota</taxon>
        <taxon>Viridiplantae</taxon>
        <taxon>Streptophyta</taxon>
        <taxon>Embryophyta</taxon>
        <taxon>Tracheophyta</taxon>
        <taxon>Spermatophyta</taxon>
        <taxon>Magnoliopsida</taxon>
        <taxon>eudicotyledons</taxon>
        <taxon>Gunneridae</taxon>
        <taxon>Pentapetalae</taxon>
        <taxon>asterids</taxon>
        <taxon>Ericales</taxon>
        <taxon>Ericaceae</taxon>
        <taxon>Vaccinioideae</taxon>
        <taxon>Vaccinieae</taxon>
        <taxon>Vaccinium</taxon>
    </lineage>
</organism>
<sequence length="194" mass="22351">MKIISWNIRGMCSSVKKRYVSSIIKEQKPDIIFIQETKLEQLDSFQIKKMWYDSEVQVESVNAEGLSGGLLSMWNAQMFKAEEVILNRRFILIRGTFSDNFPCVILNIYAPNDMTARRALWNEILALKLRFSDPWCMGGDFNEIKEVNERIGCVRLDRGMQDFQEFINNLEMQDLPVIGFSAALVSPDPSPSQL</sequence>
<keyword evidence="2" id="KW-1185">Reference proteome</keyword>
<proteinExistence type="predicted"/>
<protein>
    <submittedName>
        <fullName evidence="1">Uncharacterized protein</fullName>
    </submittedName>
</protein>
<evidence type="ECO:0000313" key="1">
    <source>
        <dbReference type="EMBL" id="KAH7860022.1"/>
    </source>
</evidence>
<comment type="caution">
    <text evidence="1">The sequence shown here is derived from an EMBL/GenBank/DDBJ whole genome shotgun (WGS) entry which is preliminary data.</text>
</comment>
<gene>
    <name evidence="1" type="ORF">Vadar_008237</name>
</gene>
<reference evidence="1 2" key="1">
    <citation type="journal article" date="2021" name="Hortic Res">
        <title>High-quality reference genome and annotation aids understanding of berry development for evergreen blueberry (Vaccinium darrowii).</title>
        <authorList>
            <person name="Yu J."/>
            <person name="Hulse-Kemp A.M."/>
            <person name="Babiker E."/>
            <person name="Staton M."/>
        </authorList>
    </citation>
    <scope>NUCLEOTIDE SEQUENCE [LARGE SCALE GENOMIC DNA]</scope>
    <source>
        <strain evidence="2">cv. NJ 8807/NJ 8810</strain>
        <tissue evidence="1">Young leaf</tissue>
    </source>
</reference>
<dbReference type="EMBL" id="CM037154">
    <property type="protein sequence ID" value="KAH7860022.1"/>
    <property type="molecule type" value="Genomic_DNA"/>
</dbReference>
<name>A0ACB7Z4X1_9ERIC</name>